<evidence type="ECO:0000313" key="8">
    <source>
        <dbReference type="EMBL" id="KAH0545436.1"/>
    </source>
</evidence>
<dbReference type="PANTHER" id="PTHR24287:SF1">
    <property type="entry name" value="P450, PUTATIVE (EUROFUNG)-RELATED"/>
    <property type="match status" value="1"/>
</dbReference>
<dbReference type="GO" id="GO:0004497">
    <property type="term" value="F:monooxygenase activity"/>
    <property type="evidence" value="ECO:0007669"/>
    <property type="project" value="UniProtKB-KW"/>
</dbReference>
<reference evidence="8" key="1">
    <citation type="submission" date="2021-03" db="EMBL/GenBank/DDBJ databases">
        <title>Comparative genomics and phylogenomic investigation of the class Geoglossomycetes provide insights into ecological specialization and systematics.</title>
        <authorList>
            <person name="Melie T."/>
            <person name="Pirro S."/>
            <person name="Miller A.N."/>
            <person name="Quandt A."/>
        </authorList>
    </citation>
    <scope>NUCLEOTIDE SEQUENCE</scope>
    <source>
        <strain evidence="8">GBOQ0MN5Z8</strain>
    </source>
</reference>
<accession>A0A9P8IFA9</accession>
<dbReference type="GO" id="GO:0016705">
    <property type="term" value="F:oxidoreductase activity, acting on paired donors, with incorporation or reduction of molecular oxygen"/>
    <property type="evidence" value="ECO:0007669"/>
    <property type="project" value="InterPro"/>
</dbReference>
<evidence type="ECO:0000256" key="6">
    <source>
        <dbReference type="ARBA" id="ARBA00023004"/>
    </source>
</evidence>
<dbReference type="InterPro" id="IPR047146">
    <property type="entry name" value="Cyt_P450_E_CYP52_fungi"/>
</dbReference>
<evidence type="ECO:0000256" key="2">
    <source>
        <dbReference type="ARBA" id="ARBA00010617"/>
    </source>
</evidence>
<evidence type="ECO:0000256" key="7">
    <source>
        <dbReference type="ARBA" id="ARBA00023033"/>
    </source>
</evidence>
<keyword evidence="7" id="KW-0503">Monooxygenase</keyword>
<dbReference type="EMBL" id="JAGHQL010000005">
    <property type="protein sequence ID" value="KAH0545436.1"/>
    <property type="molecule type" value="Genomic_DNA"/>
</dbReference>
<dbReference type="GO" id="GO:0005506">
    <property type="term" value="F:iron ion binding"/>
    <property type="evidence" value="ECO:0007669"/>
    <property type="project" value="InterPro"/>
</dbReference>
<dbReference type="InterPro" id="IPR036396">
    <property type="entry name" value="Cyt_P450_sf"/>
</dbReference>
<evidence type="ECO:0000256" key="1">
    <source>
        <dbReference type="ARBA" id="ARBA00001971"/>
    </source>
</evidence>
<dbReference type="GO" id="GO:0020037">
    <property type="term" value="F:heme binding"/>
    <property type="evidence" value="ECO:0007669"/>
    <property type="project" value="InterPro"/>
</dbReference>
<evidence type="ECO:0000256" key="3">
    <source>
        <dbReference type="ARBA" id="ARBA00022617"/>
    </source>
</evidence>
<name>A0A9P8IFA9_9PEZI</name>
<dbReference type="PANTHER" id="PTHR24287">
    <property type="entry name" value="P450, PUTATIVE (EUROFUNG)-RELATED"/>
    <property type="match status" value="1"/>
</dbReference>
<dbReference type="Gene3D" id="1.10.630.10">
    <property type="entry name" value="Cytochrome P450"/>
    <property type="match status" value="1"/>
</dbReference>
<dbReference type="SUPFAM" id="SSF48264">
    <property type="entry name" value="Cytochrome P450"/>
    <property type="match status" value="1"/>
</dbReference>
<gene>
    <name evidence="8" type="ORF">FGG08_000437</name>
</gene>
<proteinExistence type="inferred from homology"/>
<dbReference type="AlphaFoldDB" id="A0A9P8IFA9"/>
<evidence type="ECO:0000256" key="4">
    <source>
        <dbReference type="ARBA" id="ARBA00022723"/>
    </source>
</evidence>
<comment type="similarity">
    <text evidence="2">Belongs to the cytochrome P450 family.</text>
</comment>
<comment type="cofactor">
    <cofactor evidence="1">
        <name>heme</name>
        <dbReference type="ChEBI" id="CHEBI:30413"/>
    </cofactor>
</comment>
<keyword evidence="6" id="KW-0408">Iron</keyword>
<sequence>MTLLPHLRFVPLSRPLPRLRRLAPLRRAPREKNKYLHGIDRVLRALDFKGDILEDLFHARYREYGPTHKQDGVAGEVIHTVDPAILRTVLSTRFKDYGVGGRRKRNLAPVVGHGNFTWDGEEWGRSRGR</sequence>
<evidence type="ECO:0000313" key="9">
    <source>
        <dbReference type="Proteomes" id="UP000698800"/>
    </source>
</evidence>
<dbReference type="Proteomes" id="UP000698800">
    <property type="component" value="Unassembled WGS sequence"/>
</dbReference>
<evidence type="ECO:0000256" key="5">
    <source>
        <dbReference type="ARBA" id="ARBA00023002"/>
    </source>
</evidence>
<organism evidence="8 9">
    <name type="scientific">Glutinoglossum americanum</name>
    <dbReference type="NCBI Taxonomy" id="1670608"/>
    <lineage>
        <taxon>Eukaryota</taxon>
        <taxon>Fungi</taxon>
        <taxon>Dikarya</taxon>
        <taxon>Ascomycota</taxon>
        <taxon>Pezizomycotina</taxon>
        <taxon>Geoglossomycetes</taxon>
        <taxon>Geoglossales</taxon>
        <taxon>Geoglossaceae</taxon>
        <taxon>Glutinoglossum</taxon>
    </lineage>
</organism>
<keyword evidence="9" id="KW-1185">Reference proteome</keyword>
<protein>
    <submittedName>
        <fullName evidence="8">Uncharacterized protein</fullName>
    </submittedName>
</protein>
<keyword evidence="5" id="KW-0560">Oxidoreductase</keyword>
<keyword evidence="3" id="KW-0349">Heme</keyword>
<keyword evidence="4" id="KW-0479">Metal-binding</keyword>
<comment type="caution">
    <text evidence="8">The sequence shown here is derived from an EMBL/GenBank/DDBJ whole genome shotgun (WGS) entry which is preliminary data.</text>
</comment>
<dbReference type="OrthoDB" id="1470350at2759"/>